<dbReference type="SUPFAM" id="SSF48008">
    <property type="entry name" value="GntR ligand-binding domain-like"/>
    <property type="match status" value="1"/>
</dbReference>
<dbReference type="RefSeq" id="WP_062411774.1">
    <property type="nucleotide sequence ID" value="NZ_JAJCIO010000002.1"/>
</dbReference>
<evidence type="ECO:0000256" key="1">
    <source>
        <dbReference type="ARBA" id="ARBA00023015"/>
    </source>
</evidence>
<dbReference type="SMART" id="SM00345">
    <property type="entry name" value="HTH_GNTR"/>
    <property type="match status" value="1"/>
</dbReference>
<feature type="domain" description="HTH gntR-type" evidence="4">
    <location>
        <begin position="7"/>
        <end position="75"/>
    </location>
</feature>
<gene>
    <name evidence="5" type="ORF">NE675_01980</name>
</gene>
<dbReference type="InterPro" id="IPR008920">
    <property type="entry name" value="TF_FadR/GntR_C"/>
</dbReference>
<proteinExistence type="predicted"/>
<dbReference type="Gene3D" id="1.20.120.530">
    <property type="entry name" value="GntR ligand-binding domain-like"/>
    <property type="match status" value="1"/>
</dbReference>
<dbReference type="Pfam" id="PF00392">
    <property type="entry name" value="GntR"/>
    <property type="match status" value="1"/>
</dbReference>
<sequence>MPIIRKNNISQQVFAFLQKNIENGTWPVGSKIPSENELTKMMDVSRSSVRTAIQQCIALNILESQHGRGTFVKNSDVRGVVNTIHTLTQSDYKDILKVLEFRKIIESGSAALAAERMNNTHLDKLQAILDTMKKKSNEPIAFVQADMQFHLEISRASGNVLIESALQSIFGQTLRSSQQLNLLFGYKDGVYYHNKILNSMRNKDSDQAKMWMEEHMQHAMDMLPKIMSQDR</sequence>
<dbReference type="PANTHER" id="PTHR43537">
    <property type="entry name" value="TRANSCRIPTIONAL REGULATOR, GNTR FAMILY"/>
    <property type="match status" value="1"/>
</dbReference>
<dbReference type="Gene3D" id="1.10.10.10">
    <property type="entry name" value="Winged helix-like DNA-binding domain superfamily/Winged helix DNA-binding domain"/>
    <property type="match status" value="1"/>
</dbReference>
<evidence type="ECO:0000313" key="6">
    <source>
        <dbReference type="Proteomes" id="UP001206692"/>
    </source>
</evidence>
<keyword evidence="1" id="KW-0805">Transcription regulation</keyword>
<dbReference type="SUPFAM" id="SSF46785">
    <property type="entry name" value="Winged helix' DNA-binding domain"/>
    <property type="match status" value="1"/>
</dbReference>
<dbReference type="InterPro" id="IPR036390">
    <property type="entry name" value="WH_DNA-bd_sf"/>
</dbReference>
<evidence type="ECO:0000256" key="2">
    <source>
        <dbReference type="ARBA" id="ARBA00023125"/>
    </source>
</evidence>
<protein>
    <submittedName>
        <fullName evidence="5">FadR family transcriptional regulator</fullName>
    </submittedName>
</protein>
<dbReference type="SMART" id="SM00895">
    <property type="entry name" value="FCD"/>
    <property type="match status" value="1"/>
</dbReference>
<reference evidence="5 6" key="1">
    <citation type="submission" date="2022-06" db="EMBL/GenBank/DDBJ databases">
        <title>Isolation of gut microbiota from human fecal samples.</title>
        <authorList>
            <person name="Pamer E.G."/>
            <person name="Barat B."/>
            <person name="Waligurski E."/>
            <person name="Medina S."/>
            <person name="Paddock L."/>
            <person name="Mostad J."/>
        </authorList>
    </citation>
    <scope>NUCLEOTIDE SEQUENCE [LARGE SCALE GENOMIC DNA]</scope>
    <source>
        <strain evidence="5 6">DFI.1.1</strain>
    </source>
</reference>
<evidence type="ECO:0000259" key="4">
    <source>
        <dbReference type="PROSITE" id="PS50949"/>
    </source>
</evidence>
<dbReference type="PANTHER" id="PTHR43537:SF5">
    <property type="entry name" value="UXU OPERON TRANSCRIPTIONAL REGULATOR"/>
    <property type="match status" value="1"/>
</dbReference>
<evidence type="ECO:0000256" key="3">
    <source>
        <dbReference type="ARBA" id="ARBA00023163"/>
    </source>
</evidence>
<keyword evidence="2" id="KW-0238">DNA-binding</keyword>
<dbReference type="InterPro" id="IPR036388">
    <property type="entry name" value="WH-like_DNA-bd_sf"/>
</dbReference>
<comment type="caution">
    <text evidence="5">The sequence shown here is derived from an EMBL/GenBank/DDBJ whole genome shotgun (WGS) entry which is preliminary data.</text>
</comment>
<name>A0ABT1SPW7_9FIRM</name>
<accession>A0ABT1SPW7</accession>
<dbReference type="EMBL" id="JANGEW010000002">
    <property type="protein sequence ID" value="MCQ5341807.1"/>
    <property type="molecule type" value="Genomic_DNA"/>
</dbReference>
<dbReference type="Proteomes" id="UP001206692">
    <property type="component" value="Unassembled WGS sequence"/>
</dbReference>
<keyword evidence="6" id="KW-1185">Reference proteome</keyword>
<evidence type="ECO:0000313" key="5">
    <source>
        <dbReference type="EMBL" id="MCQ5341807.1"/>
    </source>
</evidence>
<keyword evidence="3" id="KW-0804">Transcription</keyword>
<dbReference type="InterPro" id="IPR000524">
    <property type="entry name" value="Tscrpt_reg_HTH_GntR"/>
</dbReference>
<dbReference type="CDD" id="cd07377">
    <property type="entry name" value="WHTH_GntR"/>
    <property type="match status" value="1"/>
</dbReference>
<organism evidence="5 6">
    <name type="scientific">Megasphaera massiliensis</name>
    <dbReference type="NCBI Taxonomy" id="1232428"/>
    <lineage>
        <taxon>Bacteria</taxon>
        <taxon>Bacillati</taxon>
        <taxon>Bacillota</taxon>
        <taxon>Negativicutes</taxon>
        <taxon>Veillonellales</taxon>
        <taxon>Veillonellaceae</taxon>
        <taxon>Megasphaera</taxon>
    </lineage>
</organism>
<dbReference type="InterPro" id="IPR011711">
    <property type="entry name" value="GntR_C"/>
</dbReference>
<dbReference type="Pfam" id="PF07729">
    <property type="entry name" value="FCD"/>
    <property type="match status" value="1"/>
</dbReference>
<dbReference type="PROSITE" id="PS50949">
    <property type="entry name" value="HTH_GNTR"/>
    <property type="match status" value="1"/>
</dbReference>